<comment type="similarity">
    <text evidence="1">Belongs to the plant dirigent protein family.</text>
</comment>
<comment type="subcellular location">
    <subcellularLocation>
        <location evidence="1">Secreted</location>
        <location evidence="1">Extracellular space</location>
        <location evidence="1">Apoplast</location>
    </subcellularLocation>
</comment>
<keyword evidence="1" id="KW-0964">Secreted</keyword>
<dbReference type="Proteomes" id="UP000886885">
    <property type="component" value="Chromosome 5A"/>
</dbReference>
<dbReference type="OrthoDB" id="1862428at2759"/>
<evidence type="ECO:0000313" key="2">
    <source>
        <dbReference type="EMBL" id="KAG6775603.1"/>
    </source>
</evidence>
<reference evidence="2" key="1">
    <citation type="journal article" date="2020" name="bioRxiv">
        <title>Hybrid origin of Populus tomentosa Carr. identified through genome sequencing and phylogenomic analysis.</title>
        <authorList>
            <person name="An X."/>
            <person name="Gao K."/>
            <person name="Chen Z."/>
            <person name="Li J."/>
            <person name="Yang X."/>
            <person name="Yang X."/>
            <person name="Zhou J."/>
            <person name="Guo T."/>
            <person name="Zhao T."/>
            <person name="Huang S."/>
            <person name="Miao D."/>
            <person name="Khan W.U."/>
            <person name="Rao P."/>
            <person name="Ye M."/>
            <person name="Lei B."/>
            <person name="Liao W."/>
            <person name="Wang J."/>
            <person name="Ji L."/>
            <person name="Li Y."/>
            <person name="Guo B."/>
            <person name="Mustafa N.S."/>
            <person name="Li S."/>
            <person name="Yun Q."/>
            <person name="Keller S.R."/>
            <person name="Mao J."/>
            <person name="Zhang R."/>
            <person name="Strauss S.H."/>
        </authorList>
    </citation>
    <scope>NUCLEOTIDE SEQUENCE</scope>
    <source>
        <strain evidence="2">GM15</strain>
        <tissue evidence="2">Leaf</tissue>
    </source>
</reference>
<comment type="subunit">
    <text evidence="1">Homodimer.</text>
</comment>
<keyword evidence="1" id="KW-0732">Signal</keyword>
<protein>
    <recommendedName>
        <fullName evidence="1">Dirigent protein</fullName>
    </recommendedName>
</protein>
<gene>
    <name evidence="2" type="ORF">POTOM_019081</name>
</gene>
<keyword evidence="3" id="KW-1185">Reference proteome</keyword>
<feature type="signal peptide" evidence="1">
    <location>
        <begin position="1"/>
        <end position="22"/>
    </location>
</feature>
<sequence>MAHPALHLYVLAILLLALSFMATSPSPSTSTHNCRGLKCLHFTLYQQEAINKTVYLIVKGVTGPDVSPSASPFGSMFVNHDLLTISPNSSSKVVGVAEGVSITSSLDGLTNVVMEKITLELKHYKGSVSVIGTAHNIKVIDLPVVGGTGDFMFVQGYIKPSLVTFENPNILYKIEFHLYWPSYVANHFSHSTDRSSTLNVV</sequence>
<comment type="caution">
    <text evidence="2">The sequence shown here is derived from an EMBL/GenBank/DDBJ whole genome shotgun (WGS) entry which is preliminary data.</text>
</comment>
<evidence type="ECO:0000256" key="1">
    <source>
        <dbReference type="RuleBase" id="RU363099"/>
    </source>
</evidence>
<dbReference type="Pfam" id="PF03018">
    <property type="entry name" value="Dirigent"/>
    <property type="match status" value="1"/>
</dbReference>
<dbReference type="InterPro" id="IPR004265">
    <property type="entry name" value="Dirigent"/>
</dbReference>
<comment type="function">
    <text evidence="1">Dirigent proteins impart stereoselectivity on the phenoxy radical-coupling reaction, yielding optically active lignans from two molecules of coniferyl alcohol in the biosynthesis of lignans, flavonolignans, and alkaloids and thus plays a central role in plant secondary metabolism.</text>
</comment>
<keyword evidence="1" id="KW-0052">Apoplast</keyword>
<proteinExistence type="inferred from homology"/>
<organism evidence="2 3">
    <name type="scientific">Populus tomentosa</name>
    <name type="common">Chinese white poplar</name>
    <dbReference type="NCBI Taxonomy" id="118781"/>
    <lineage>
        <taxon>Eukaryota</taxon>
        <taxon>Viridiplantae</taxon>
        <taxon>Streptophyta</taxon>
        <taxon>Embryophyta</taxon>
        <taxon>Tracheophyta</taxon>
        <taxon>Spermatophyta</taxon>
        <taxon>Magnoliopsida</taxon>
        <taxon>eudicotyledons</taxon>
        <taxon>Gunneridae</taxon>
        <taxon>Pentapetalae</taxon>
        <taxon>rosids</taxon>
        <taxon>fabids</taxon>
        <taxon>Malpighiales</taxon>
        <taxon>Salicaceae</taxon>
        <taxon>Saliceae</taxon>
        <taxon>Populus</taxon>
    </lineage>
</organism>
<dbReference type="PANTHER" id="PTHR47586:SF1">
    <property type="entry name" value="DIRIGENT PROTEIN"/>
    <property type="match status" value="1"/>
</dbReference>
<dbReference type="PANTHER" id="PTHR47586">
    <property type="entry name" value="DIRIGENT PROTEIN"/>
    <property type="match status" value="1"/>
</dbReference>
<dbReference type="GO" id="GO:0048046">
    <property type="term" value="C:apoplast"/>
    <property type="evidence" value="ECO:0007669"/>
    <property type="project" value="UniProtKB-SubCell"/>
</dbReference>
<accession>A0A8X7ZRA7</accession>
<dbReference type="EMBL" id="JAAWWB010000009">
    <property type="protein sequence ID" value="KAG6775603.1"/>
    <property type="molecule type" value="Genomic_DNA"/>
</dbReference>
<evidence type="ECO:0000313" key="3">
    <source>
        <dbReference type="Proteomes" id="UP000886885"/>
    </source>
</evidence>
<feature type="chain" id="PRO_5036518348" description="Dirigent protein" evidence="1">
    <location>
        <begin position="23"/>
        <end position="201"/>
    </location>
</feature>
<dbReference type="AlphaFoldDB" id="A0A8X7ZRA7"/>
<name>A0A8X7ZRA7_POPTO</name>